<reference evidence="6" key="2">
    <citation type="submission" date="2020-10" db="EMBL/GenBank/DDBJ databases">
        <title>High-Quality Genome Resource of Clonostachys rosea strain S41 by Oxford Nanopore Long-Read Sequencing.</title>
        <authorList>
            <person name="Wang H."/>
        </authorList>
    </citation>
    <scope>NUCLEOTIDE SEQUENCE</scope>
    <source>
        <strain evidence="6">S41</strain>
    </source>
</reference>
<dbReference type="Pfam" id="PF06441">
    <property type="entry name" value="EHN"/>
    <property type="match status" value="1"/>
</dbReference>
<dbReference type="GO" id="GO:0004301">
    <property type="term" value="F:epoxide hydrolase activity"/>
    <property type="evidence" value="ECO:0007669"/>
    <property type="project" value="TreeGrafter"/>
</dbReference>
<keyword evidence="3" id="KW-0378">Hydrolase</keyword>
<keyword evidence="2" id="KW-0058">Aromatic hydrocarbons catabolism</keyword>
<name>A0A0B7KEE5_BIOOC</name>
<dbReference type="EMBL" id="JADCTT010000004">
    <property type="protein sequence ID" value="KAF9752918.1"/>
    <property type="molecule type" value="Genomic_DNA"/>
</dbReference>
<evidence type="ECO:0000256" key="2">
    <source>
        <dbReference type="ARBA" id="ARBA00022797"/>
    </source>
</evidence>
<evidence type="ECO:0000259" key="4">
    <source>
        <dbReference type="Pfam" id="PF06441"/>
    </source>
</evidence>
<dbReference type="InterPro" id="IPR010497">
    <property type="entry name" value="Epoxide_hydro_N"/>
</dbReference>
<gene>
    <name evidence="5" type="ORF">BN869_000012006_1</name>
    <name evidence="6" type="ORF">IM811_011676</name>
</gene>
<dbReference type="PANTHER" id="PTHR21661:SF35">
    <property type="entry name" value="EPOXIDE HYDROLASE"/>
    <property type="match status" value="1"/>
</dbReference>
<dbReference type="PANTHER" id="PTHR21661">
    <property type="entry name" value="EPOXIDE HYDROLASE 1-RELATED"/>
    <property type="match status" value="1"/>
</dbReference>
<evidence type="ECO:0000256" key="3">
    <source>
        <dbReference type="ARBA" id="ARBA00022801"/>
    </source>
</evidence>
<dbReference type="Proteomes" id="UP000616885">
    <property type="component" value="Unassembled WGS sequence"/>
</dbReference>
<evidence type="ECO:0000256" key="1">
    <source>
        <dbReference type="ARBA" id="ARBA00010088"/>
    </source>
</evidence>
<dbReference type="EMBL" id="CDPU01000059">
    <property type="protein sequence ID" value="CEO55948.1"/>
    <property type="molecule type" value="Genomic_DNA"/>
</dbReference>
<dbReference type="InterPro" id="IPR016292">
    <property type="entry name" value="Epoxide_hydrolase"/>
</dbReference>
<organism evidence="5">
    <name type="scientific">Bionectria ochroleuca</name>
    <name type="common">Gliocladium roseum</name>
    <dbReference type="NCBI Taxonomy" id="29856"/>
    <lineage>
        <taxon>Eukaryota</taxon>
        <taxon>Fungi</taxon>
        <taxon>Dikarya</taxon>
        <taxon>Ascomycota</taxon>
        <taxon>Pezizomycotina</taxon>
        <taxon>Sordariomycetes</taxon>
        <taxon>Hypocreomycetidae</taxon>
        <taxon>Hypocreales</taxon>
        <taxon>Bionectriaceae</taxon>
        <taxon>Clonostachys</taxon>
    </lineage>
</organism>
<dbReference type="GO" id="GO:0097176">
    <property type="term" value="P:epoxide metabolic process"/>
    <property type="evidence" value="ECO:0007669"/>
    <property type="project" value="TreeGrafter"/>
</dbReference>
<proteinExistence type="inferred from homology"/>
<protein>
    <recommendedName>
        <fullName evidence="4">Epoxide hydrolase N-terminal domain-containing protein</fullName>
    </recommendedName>
</protein>
<comment type="similarity">
    <text evidence="1">Belongs to the peptidase S33 family.</text>
</comment>
<dbReference type="SUPFAM" id="SSF53474">
    <property type="entry name" value="alpha/beta-Hydrolases"/>
    <property type="match status" value="1"/>
</dbReference>
<dbReference type="InterPro" id="IPR029058">
    <property type="entry name" value="AB_hydrolase_fold"/>
</dbReference>
<sequence>MGNSLGRAVLFGAMGVAAISNASDFNLTPFQIDLSAGVPRMLEFINDTILPTQPAYPGLGDSLGIDLDVVKSLKNQWLEEFDWDVEQRDMNLLPQYTAEIEGHSIHFVHAKSHDPGAIPLLINHGWPGSSFLEFEPIIDKLTTVVHTSQSGRDKKVSFDVIIPSLPGFAFSSPAPKNWTLDDTARIYNRLMTEVLGYTKFAVHGTSHGAAIAYTLYEDYTNTTRAAHFSFIPFFPPTGEQVKAMNISLTPLEKDMLDRSDEWSKTGNAYFLLQQYQPNTIGLALQDNPIGLLSWIGEKYIEWSNPNAGTPPSLLTHNEILRCVSLYFLTKSFITSIFTYAQNPTAFRSVYTKAPTTAPMLLSQFRYNVGYWPRQIAESVGNLVEYRNHESGGNFPGLDNPEALISDIRRIGEYWA</sequence>
<accession>A0A0B7KEE5</accession>
<dbReference type="PIRSF" id="PIRSF001112">
    <property type="entry name" value="Epoxide_hydrolase"/>
    <property type="match status" value="1"/>
</dbReference>
<dbReference type="Gene3D" id="3.40.50.1820">
    <property type="entry name" value="alpha/beta hydrolase"/>
    <property type="match status" value="1"/>
</dbReference>
<reference evidence="5" key="1">
    <citation type="submission" date="2015-01" db="EMBL/GenBank/DDBJ databases">
        <authorList>
            <person name="Durling Mikael"/>
        </authorList>
    </citation>
    <scope>NUCLEOTIDE SEQUENCE</scope>
</reference>
<feature type="domain" description="Epoxide hydrolase N-terminal" evidence="4">
    <location>
        <begin position="29"/>
        <end position="134"/>
    </location>
</feature>
<evidence type="ECO:0000313" key="6">
    <source>
        <dbReference type="EMBL" id="KAF9752918.1"/>
    </source>
</evidence>
<dbReference type="AlphaFoldDB" id="A0A0B7KEE5"/>
<evidence type="ECO:0000313" key="5">
    <source>
        <dbReference type="EMBL" id="CEO55948.1"/>
    </source>
</evidence>